<dbReference type="Gene3D" id="1.20.1250.20">
    <property type="entry name" value="MFS general substrate transporter like domains"/>
    <property type="match status" value="1"/>
</dbReference>
<feature type="transmembrane region" description="Helical" evidence="6">
    <location>
        <begin position="351"/>
        <end position="369"/>
    </location>
</feature>
<feature type="transmembrane region" description="Helical" evidence="6">
    <location>
        <begin position="98"/>
        <end position="116"/>
    </location>
</feature>
<dbReference type="EMBL" id="JAEPRE010000155">
    <property type="protein sequence ID" value="KAG2231343.1"/>
    <property type="molecule type" value="Genomic_DNA"/>
</dbReference>
<dbReference type="Pfam" id="PF07690">
    <property type="entry name" value="MFS_1"/>
    <property type="match status" value="1"/>
</dbReference>
<evidence type="ECO:0000259" key="7">
    <source>
        <dbReference type="PROSITE" id="PS50850"/>
    </source>
</evidence>
<feature type="transmembrane region" description="Helical" evidence="6">
    <location>
        <begin position="206"/>
        <end position="228"/>
    </location>
</feature>
<evidence type="ECO:0000256" key="3">
    <source>
        <dbReference type="ARBA" id="ARBA00022989"/>
    </source>
</evidence>
<feature type="transmembrane region" description="Helical" evidence="6">
    <location>
        <begin position="376"/>
        <end position="395"/>
    </location>
</feature>
<keyword evidence="4 6" id="KW-0472">Membrane</keyword>
<keyword evidence="3 6" id="KW-1133">Transmembrane helix</keyword>
<name>A0A8H7SNN8_9FUNG</name>
<comment type="subcellular location">
    <subcellularLocation>
        <location evidence="1">Membrane</location>
        <topology evidence="1">Multi-pass membrane protein</topology>
    </subcellularLocation>
</comment>
<feature type="transmembrane region" description="Helical" evidence="6">
    <location>
        <begin position="180"/>
        <end position="200"/>
    </location>
</feature>
<evidence type="ECO:0000256" key="1">
    <source>
        <dbReference type="ARBA" id="ARBA00004141"/>
    </source>
</evidence>
<keyword evidence="2 6" id="KW-0812">Transmembrane</keyword>
<dbReference type="SUPFAM" id="SSF103473">
    <property type="entry name" value="MFS general substrate transporter"/>
    <property type="match status" value="1"/>
</dbReference>
<evidence type="ECO:0000256" key="6">
    <source>
        <dbReference type="SAM" id="Phobius"/>
    </source>
</evidence>
<dbReference type="InterPro" id="IPR020846">
    <property type="entry name" value="MFS_dom"/>
</dbReference>
<dbReference type="GO" id="GO:0005886">
    <property type="term" value="C:plasma membrane"/>
    <property type="evidence" value="ECO:0007669"/>
    <property type="project" value="TreeGrafter"/>
</dbReference>
<dbReference type="GO" id="GO:0022857">
    <property type="term" value="F:transmembrane transporter activity"/>
    <property type="evidence" value="ECO:0007669"/>
    <property type="project" value="InterPro"/>
</dbReference>
<reference evidence="8" key="1">
    <citation type="submission" date="2021-01" db="EMBL/GenBank/DDBJ databases">
        <title>Metabolic potential, ecology and presence of endohyphal bacteria is reflected in genomic diversity of Mucoromycotina.</title>
        <authorList>
            <person name="Muszewska A."/>
            <person name="Okrasinska A."/>
            <person name="Steczkiewicz K."/>
            <person name="Drgas O."/>
            <person name="Orlowska M."/>
            <person name="Perlinska-Lenart U."/>
            <person name="Aleksandrzak-Piekarczyk T."/>
            <person name="Szatraj K."/>
            <person name="Zielenkiewicz U."/>
            <person name="Pilsyk S."/>
            <person name="Malc E."/>
            <person name="Mieczkowski P."/>
            <person name="Kruszewska J.S."/>
            <person name="Biernat P."/>
            <person name="Pawlowska J."/>
        </authorList>
    </citation>
    <scope>NUCLEOTIDE SEQUENCE</scope>
    <source>
        <strain evidence="8">WA0000018081</strain>
    </source>
</reference>
<feature type="transmembrane region" description="Helical" evidence="6">
    <location>
        <begin position="510"/>
        <end position="529"/>
    </location>
</feature>
<dbReference type="Proteomes" id="UP000613177">
    <property type="component" value="Unassembled WGS sequence"/>
</dbReference>
<feature type="transmembrane region" description="Helical" evidence="6">
    <location>
        <begin position="62"/>
        <end position="86"/>
    </location>
</feature>
<dbReference type="PROSITE" id="PS50850">
    <property type="entry name" value="MFS"/>
    <property type="match status" value="1"/>
</dbReference>
<evidence type="ECO:0000256" key="5">
    <source>
        <dbReference type="SAM" id="MobiDB-lite"/>
    </source>
</evidence>
<dbReference type="CDD" id="cd17502">
    <property type="entry name" value="MFS_Azr1_MDR_like"/>
    <property type="match status" value="1"/>
</dbReference>
<feature type="transmembrane region" description="Helical" evidence="6">
    <location>
        <begin position="240"/>
        <end position="259"/>
    </location>
</feature>
<evidence type="ECO:0000313" key="9">
    <source>
        <dbReference type="Proteomes" id="UP000613177"/>
    </source>
</evidence>
<dbReference type="InterPro" id="IPR011701">
    <property type="entry name" value="MFS"/>
</dbReference>
<dbReference type="Gene3D" id="1.20.1720.10">
    <property type="entry name" value="Multidrug resistance protein D"/>
    <property type="match status" value="1"/>
</dbReference>
<dbReference type="PANTHER" id="PTHR23501:SF102">
    <property type="entry name" value="DRUG TRANSPORTER, PUTATIVE (AFU_ORTHOLOGUE AFUA_3G08530)-RELATED"/>
    <property type="match status" value="1"/>
</dbReference>
<protein>
    <recommendedName>
        <fullName evidence="7">Major facilitator superfamily (MFS) profile domain-containing protein</fullName>
    </recommendedName>
</protein>
<feature type="transmembrane region" description="Helical" evidence="6">
    <location>
        <begin position="271"/>
        <end position="290"/>
    </location>
</feature>
<comment type="caution">
    <text evidence="8">The sequence shown here is derived from an EMBL/GenBank/DDBJ whole genome shotgun (WGS) entry which is preliminary data.</text>
</comment>
<sequence>MEKTQVSTLEKSNRDGSITSTINKEVLDPSNVSTEKTEATVLDEETPEETTKRKKKEKMGRILTFIGLQIALFLAALDGTIVSTALPKIGSEFEQMSIVSWVATAYILTFDAFQPLFSKFSDIFGRQVILYFGIANMVMLIVARAIAGIGGAGILSMVFIIFTDLVPLEQRGSYQGIVNAVFALSSVFGPLIGGSFTDYVSWRWNFYINLPIGAIAVVVLVLFLRLPTPQGKLSEKLKRVDYAGTMIVLAFATLFLLALNFGGQTFPWKSAAVIIPLVLSVLLVGLLVIVESKYAKEPLMPPRLFKNRSVVSVLITNWFFGMTFFAALYYLPVYFQVVRNDSAMWSGIRLIPMQMVTCVLSTFAGFFISKKGVYRPLIIIGMALLTLCTGLLALFKDHTPMSQIYGVTVIGGAGLGCLFSSTIIALQASVEPKDIAVVTGLGNFSRILGGALGVAIGSTVLNVHLAENLPKVLSPELAATVIQSSSFVNDGLPEEFKAVTIQVYVEAIRLIWFVFTPMSALGLLASCFVKHYSVRKQKQMKGEILPDEIVTVDVIEPTKEKVVKD</sequence>
<dbReference type="InterPro" id="IPR036259">
    <property type="entry name" value="MFS_trans_sf"/>
</dbReference>
<dbReference type="PANTHER" id="PTHR23501">
    <property type="entry name" value="MAJOR FACILITATOR SUPERFAMILY"/>
    <property type="match status" value="1"/>
</dbReference>
<evidence type="ECO:0000256" key="4">
    <source>
        <dbReference type="ARBA" id="ARBA00023136"/>
    </source>
</evidence>
<feature type="region of interest" description="Disordered" evidence="5">
    <location>
        <begin position="1"/>
        <end position="54"/>
    </location>
</feature>
<evidence type="ECO:0000256" key="2">
    <source>
        <dbReference type="ARBA" id="ARBA00022692"/>
    </source>
</evidence>
<accession>A0A8H7SNN8</accession>
<dbReference type="AlphaFoldDB" id="A0A8H7SNN8"/>
<feature type="transmembrane region" description="Helical" evidence="6">
    <location>
        <begin position="407"/>
        <end position="426"/>
    </location>
</feature>
<feature type="domain" description="Major facilitator superfamily (MFS) profile" evidence="7">
    <location>
        <begin position="64"/>
        <end position="534"/>
    </location>
</feature>
<feature type="transmembrane region" description="Helical" evidence="6">
    <location>
        <begin position="310"/>
        <end position="331"/>
    </location>
</feature>
<evidence type="ECO:0000313" key="8">
    <source>
        <dbReference type="EMBL" id="KAG2231343.1"/>
    </source>
</evidence>
<organism evidence="8 9">
    <name type="scientific">Thamnidium elegans</name>
    <dbReference type="NCBI Taxonomy" id="101142"/>
    <lineage>
        <taxon>Eukaryota</taxon>
        <taxon>Fungi</taxon>
        <taxon>Fungi incertae sedis</taxon>
        <taxon>Mucoromycota</taxon>
        <taxon>Mucoromycotina</taxon>
        <taxon>Mucoromycetes</taxon>
        <taxon>Mucorales</taxon>
        <taxon>Mucorineae</taxon>
        <taxon>Mucoraceae</taxon>
        <taxon>Thamnidium</taxon>
    </lineage>
</organism>
<feature type="compositionally biased region" description="Polar residues" evidence="5">
    <location>
        <begin position="1"/>
        <end position="23"/>
    </location>
</feature>
<gene>
    <name evidence="8" type="ORF">INT48_006555</name>
</gene>
<proteinExistence type="predicted"/>
<keyword evidence="9" id="KW-1185">Reference proteome</keyword>